<evidence type="ECO:0000256" key="1">
    <source>
        <dbReference type="ARBA" id="ARBA00008396"/>
    </source>
</evidence>
<dbReference type="PIRSF" id="PIRSF016821">
    <property type="entry name" value="HSP15"/>
    <property type="match status" value="1"/>
</dbReference>
<sequence>MPADDTCRIDRWLWAVRIFKTRSLAASACRGGHVRLGDTVVKPARDVRIGEVVTVRDGLLERRFVVKGLPASRVGAKLVPDFCEDRTPPEAIEQVKAARVQQVLARDRGAGRPTKRDRRQLDQLLGGG</sequence>
<keyword evidence="8" id="KW-1185">Reference proteome</keyword>
<dbReference type="Pfam" id="PF01479">
    <property type="entry name" value="S4"/>
    <property type="match status" value="1"/>
</dbReference>
<dbReference type="Proteomes" id="UP000738431">
    <property type="component" value="Chromosome"/>
</dbReference>
<keyword evidence="2 4" id="KW-0694">RNA-binding</keyword>
<dbReference type="InterPro" id="IPR025708">
    <property type="entry name" value="HSP15"/>
</dbReference>
<keyword evidence="3" id="KW-0238">DNA-binding</keyword>
<dbReference type="SUPFAM" id="SSF55174">
    <property type="entry name" value="Alpha-L RNA-binding motif"/>
    <property type="match status" value="1"/>
</dbReference>
<feature type="region of interest" description="Disordered" evidence="5">
    <location>
        <begin position="104"/>
        <end position="128"/>
    </location>
</feature>
<dbReference type="InterPro" id="IPR036986">
    <property type="entry name" value="S4_RNA-bd_sf"/>
</dbReference>
<feature type="domain" description="RNA-binding S4" evidence="6">
    <location>
        <begin position="7"/>
        <end position="70"/>
    </location>
</feature>
<dbReference type="SMART" id="SM00363">
    <property type="entry name" value="S4"/>
    <property type="match status" value="1"/>
</dbReference>
<reference evidence="7 8" key="1">
    <citation type="submission" date="2023-12" db="EMBL/GenBank/DDBJ databases">
        <title>Description of an unclassified Opitutus bacterium of Verrucomicrobiota.</title>
        <authorList>
            <person name="Zhang D.-F."/>
        </authorList>
    </citation>
    <scope>NUCLEOTIDE SEQUENCE [LARGE SCALE GENOMIC DNA]</scope>
    <source>
        <strain evidence="7 8">WL0086</strain>
    </source>
</reference>
<evidence type="ECO:0000256" key="3">
    <source>
        <dbReference type="ARBA" id="ARBA00023125"/>
    </source>
</evidence>
<dbReference type="Gene3D" id="3.10.290.10">
    <property type="entry name" value="RNA-binding S4 domain"/>
    <property type="match status" value="1"/>
</dbReference>
<protein>
    <submittedName>
        <fullName evidence="7">RNA-binding S4 domain-containing protein</fullName>
    </submittedName>
</protein>
<evidence type="ECO:0000313" key="7">
    <source>
        <dbReference type="EMBL" id="WRQ85579.1"/>
    </source>
</evidence>
<organism evidence="7 8">
    <name type="scientific">Actomonas aquatica</name>
    <dbReference type="NCBI Taxonomy" id="2866162"/>
    <lineage>
        <taxon>Bacteria</taxon>
        <taxon>Pseudomonadati</taxon>
        <taxon>Verrucomicrobiota</taxon>
        <taxon>Opitutia</taxon>
        <taxon>Opitutales</taxon>
        <taxon>Opitutaceae</taxon>
        <taxon>Actomonas</taxon>
    </lineage>
</organism>
<dbReference type="EMBL" id="CP139781">
    <property type="protein sequence ID" value="WRQ85579.1"/>
    <property type="molecule type" value="Genomic_DNA"/>
</dbReference>
<evidence type="ECO:0000313" key="8">
    <source>
        <dbReference type="Proteomes" id="UP000738431"/>
    </source>
</evidence>
<evidence type="ECO:0000256" key="4">
    <source>
        <dbReference type="PROSITE-ProRule" id="PRU00182"/>
    </source>
</evidence>
<name>A0ABZ1C267_9BACT</name>
<accession>A0ABZ1C267</accession>
<dbReference type="CDD" id="cd00165">
    <property type="entry name" value="S4"/>
    <property type="match status" value="1"/>
</dbReference>
<dbReference type="PROSITE" id="PS50889">
    <property type="entry name" value="S4"/>
    <property type="match status" value="1"/>
</dbReference>
<proteinExistence type="inferred from homology"/>
<gene>
    <name evidence="7" type="ORF">K1X11_012275</name>
</gene>
<comment type="similarity">
    <text evidence="1">Belongs to the HSP15 family.</text>
</comment>
<evidence type="ECO:0000256" key="5">
    <source>
        <dbReference type="SAM" id="MobiDB-lite"/>
    </source>
</evidence>
<dbReference type="RefSeq" id="WP_221032878.1">
    <property type="nucleotide sequence ID" value="NZ_CP139781.1"/>
</dbReference>
<evidence type="ECO:0000259" key="6">
    <source>
        <dbReference type="SMART" id="SM00363"/>
    </source>
</evidence>
<dbReference type="InterPro" id="IPR002942">
    <property type="entry name" value="S4_RNA-bd"/>
</dbReference>
<evidence type="ECO:0000256" key="2">
    <source>
        <dbReference type="ARBA" id="ARBA00022884"/>
    </source>
</evidence>